<keyword evidence="4" id="KW-1185">Reference proteome</keyword>
<proteinExistence type="predicted"/>
<dbReference type="Proteomes" id="UP001500218">
    <property type="component" value="Unassembled WGS sequence"/>
</dbReference>
<protein>
    <recommendedName>
        <fullName evidence="2">ATP-grasp domain-containing protein</fullName>
    </recommendedName>
</protein>
<feature type="compositionally biased region" description="Basic residues" evidence="1">
    <location>
        <begin position="146"/>
        <end position="171"/>
    </location>
</feature>
<evidence type="ECO:0000256" key="1">
    <source>
        <dbReference type="SAM" id="MobiDB-lite"/>
    </source>
</evidence>
<evidence type="ECO:0000313" key="3">
    <source>
        <dbReference type="EMBL" id="GAA1819487.1"/>
    </source>
</evidence>
<name>A0ABP4YJ29_9ACTN</name>
<feature type="domain" description="ATP-grasp" evidence="2">
    <location>
        <begin position="83"/>
        <end position="129"/>
    </location>
</feature>
<accession>A0ABP4YJ29</accession>
<dbReference type="Pfam" id="PF18299">
    <property type="entry name" value="R2K_2"/>
    <property type="match status" value="1"/>
</dbReference>
<evidence type="ECO:0000313" key="4">
    <source>
        <dbReference type="Proteomes" id="UP001500218"/>
    </source>
</evidence>
<dbReference type="InterPro" id="IPR041261">
    <property type="entry name" value="R2K_2"/>
</dbReference>
<gene>
    <name evidence="3" type="ORF">GCM10009682_45050</name>
</gene>
<reference evidence="4" key="1">
    <citation type="journal article" date="2019" name="Int. J. Syst. Evol. Microbiol.">
        <title>The Global Catalogue of Microorganisms (GCM) 10K type strain sequencing project: providing services to taxonomists for standard genome sequencing and annotation.</title>
        <authorList>
            <consortium name="The Broad Institute Genomics Platform"/>
            <consortium name="The Broad Institute Genome Sequencing Center for Infectious Disease"/>
            <person name="Wu L."/>
            <person name="Ma J."/>
        </authorList>
    </citation>
    <scope>NUCLEOTIDE SEQUENCE [LARGE SCALE GENOMIC DNA]</scope>
    <source>
        <strain evidence="4">JCM 13250</strain>
    </source>
</reference>
<dbReference type="RefSeq" id="WP_344135856.1">
    <property type="nucleotide sequence ID" value="NZ_BAAALT010000164.1"/>
</dbReference>
<dbReference type="EMBL" id="BAAALT010000164">
    <property type="protein sequence ID" value="GAA1819487.1"/>
    <property type="molecule type" value="Genomic_DNA"/>
</dbReference>
<comment type="caution">
    <text evidence="3">The sequence shown here is derived from an EMBL/GenBank/DDBJ whole genome shotgun (WGS) entry which is preliminary data.</text>
</comment>
<evidence type="ECO:0000259" key="2">
    <source>
        <dbReference type="Pfam" id="PF18299"/>
    </source>
</evidence>
<organism evidence="3 4">
    <name type="scientific">Luedemannella flava</name>
    <dbReference type="NCBI Taxonomy" id="349316"/>
    <lineage>
        <taxon>Bacteria</taxon>
        <taxon>Bacillati</taxon>
        <taxon>Actinomycetota</taxon>
        <taxon>Actinomycetes</taxon>
        <taxon>Micromonosporales</taxon>
        <taxon>Micromonosporaceae</taxon>
        <taxon>Luedemannella</taxon>
    </lineage>
</organism>
<sequence length="179" mass="19464">MATDFLVLPPRLDSTAELLAEAARRRGLAVEQLPGAQAPAHLLAAGDGHVYGGPVFAGAVAADLGLALLEPPDDWLTRLPYGYTRRDISLTTLGEARWSRTPIFVKQPREKSLPAAVYADGSRLPTDERHPPCTSPAGTPPTVGSTRRRCGRPTPRRRPRLRRAAGPRHRLAARDRPFT</sequence>
<feature type="region of interest" description="Disordered" evidence="1">
    <location>
        <begin position="121"/>
        <end position="179"/>
    </location>
</feature>